<gene>
    <name evidence="4" type="ORF">CCM_03901</name>
</gene>
<proteinExistence type="predicted"/>
<dbReference type="OMA" id="HAMAEND"/>
<name>G3JD53_CORMM</name>
<evidence type="ECO:0000313" key="4">
    <source>
        <dbReference type="EMBL" id="EGX92528.1"/>
    </source>
</evidence>
<feature type="region of interest" description="Disordered" evidence="2">
    <location>
        <begin position="1"/>
        <end position="58"/>
    </location>
</feature>
<accession>G3JD53</accession>
<dbReference type="InParanoid" id="G3JD53"/>
<organism evidence="4 5">
    <name type="scientific">Cordyceps militaris (strain CM01)</name>
    <name type="common">Caterpillar fungus</name>
    <dbReference type="NCBI Taxonomy" id="983644"/>
    <lineage>
        <taxon>Eukaryota</taxon>
        <taxon>Fungi</taxon>
        <taxon>Dikarya</taxon>
        <taxon>Ascomycota</taxon>
        <taxon>Pezizomycotina</taxon>
        <taxon>Sordariomycetes</taxon>
        <taxon>Hypocreomycetidae</taxon>
        <taxon>Hypocreales</taxon>
        <taxon>Cordycipitaceae</taxon>
        <taxon>Cordyceps</taxon>
    </lineage>
</organism>
<keyword evidence="1" id="KW-0862">Zinc</keyword>
<dbReference type="VEuPathDB" id="FungiDB:CCM_03901"/>
<feature type="compositionally biased region" description="Acidic residues" evidence="2">
    <location>
        <begin position="1078"/>
        <end position="1088"/>
    </location>
</feature>
<dbReference type="EMBL" id="JH126401">
    <property type="protein sequence ID" value="EGX92528.1"/>
    <property type="molecule type" value="Genomic_DNA"/>
</dbReference>
<dbReference type="AlphaFoldDB" id="G3JD53"/>
<feature type="region of interest" description="Disordered" evidence="2">
    <location>
        <begin position="1007"/>
        <end position="1029"/>
    </location>
</feature>
<evidence type="ECO:0000313" key="5">
    <source>
        <dbReference type="Proteomes" id="UP000001610"/>
    </source>
</evidence>
<feature type="domain" description="C2H2-type" evidence="3">
    <location>
        <begin position="121"/>
        <end position="144"/>
    </location>
</feature>
<dbReference type="GeneID" id="18165924"/>
<dbReference type="GO" id="GO:0008270">
    <property type="term" value="F:zinc ion binding"/>
    <property type="evidence" value="ECO:0007669"/>
    <property type="project" value="UniProtKB-KW"/>
</dbReference>
<sequence length="1088" mass="120894">MDGNSRRDRLEDSSYEGSEHAPSLSWGYRSTTTDDELELREQPVREPDSKPSVDTLGVSHPDNMILFAGLGDGIYSQTENHFKYPRTLSGLTTSDTNPEPFSMEFDGANDGDELSGTSRRYECAQCRMLFNSTSELREHAQDHTCVYQCLYPGCGRIFGLISYLKGHTADKHGICLYGRCENSPVLWAWCQPGAMIKHISKAHPIVALCDFGERWETADSRHLIDPHVEEIVANSCSKIAYTFERVSKLADSELTTTERVGYRLCTQKSGFNHHDRMKLAALQSDILNQMNPAALESNIHDDLKEQAPFLHVLEGVPKHPSQTRQDLLLLYLKEKYGLGLNMVKNIRGIPDQMKRIRTCLRIGPAAEPGHTSVVVGLEWPLHRFLQTQFVDFESRKQPFRSLITLTGSATDAQALTVGEYLSQTWPDIADKILQLLPASLEPHLGHISLRQASVTLDTSVQVYYEKDHILVRGVGNTEVITQVVQAFTWIACTARAGPAIKGVWECVPIFARTKAAMVRPGIQPFVVHFFTRSLPPTTQPGKCWQHMFQGAVLAAGFPIPQRATLGLGLEMPLNMVAELAGSRRLTEWDDKIFIKGYSTMLVAIKSVADVLVWHYYYAQPGKRVAYMDCTEQVESVDMARFGGFRHVVGWCSSSKYCAGSPDANYNIRGTQLPRPSAGLFLDKVSISTGSTIAGGAMLTPGTKERPPHLTRNGIIPNLRWLSKKYVVLWDEEAKRGWLVNGTSALLHIIRASLASYEKDDFSPCFMFDGSKMNNLPQNQYRHNTAIGVLIDQGNQRLRLYPNRTTEQTTLTDSGILTHTQTSSYFLFGDLVEQHLSALEKIVDFHSNLAGRDGVNLKMHLRKHLEGWEFADLTKEHDLRPRVATLGFLGYGWVDFVRAIGAITLFGRGFGELLQPTNSGAAAATAAGGLCERWSSLPTGNYNLAASVADLIDIMEQHGDAHAAPRELARGIAWRSPADTYAACPCTRPPSEQGRADCHVAPMQVLQPSSASRAAPGHVPPTDSEVESEPDGAVIFGYNVTFGYRWPERGTDEVPARDFRRQLRNMLPVRLFKQSQTEAEGESPDSDVA</sequence>
<evidence type="ECO:0000259" key="3">
    <source>
        <dbReference type="PROSITE" id="PS50157"/>
    </source>
</evidence>
<keyword evidence="1" id="KW-0479">Metal-binding</keyword>
<dbReference type="OrthoDB" id="1577640at2759"/>
<dbReference type="SMART" id="SM00355">
    <property type="entry name" value="ZnF_C2H2"/>
    <property type="match status" value="2"/>
</dbReference>
<keyword evidence="1" id="KW-0863">Zinc-finger</keyword>
<dbReference type="RefSeq" id="XP_006669112.1">
    <property type="nucleotide sequence ID" value="XM_006669049.1"/>
</dbReference>
<dbReference type="PROSITE" id="PS00028">
    <property type="entry name" value="ZINC_FINGER_C2H2_1"/>
    <property type="match status" value="2"/>
</dbReference>
<dbReference type="InterPro" id="IPR013087">
    <property type="entry name" value="Znf_C2H2_type"/>
</dbReference>
<evidence type="ECO:0000256" key="2">
    <source>
        <dbReference type="SAM" id="MobiDB-lite"/>
    </source>
</evidence>
<feature type="compositionally biased region" description="Basic and acidic residues" evidence="2">
    <location>
        <begin position="1"/>
        <end position="12"/>
    </location>
</feature>
<dbReference type="Gene3D" id="3.30.160.60">
    <property type="entry name" value="Classic Zinc Finger"/>
    <property type="match status" value="1"/>
</dbReference>
<dbReference type="eggNOG" id="ENOG502RR6X">
    <property type="taxonomic scope" value="Eukaryota"/>
</dbReference>
<dbReference type="InterPro" id="IPR036236">
    <property type="entry name" value="Znf_C2H2_sf"/>
</dbReference>
<feature type="region of interest" description="Disordered" evidence="2">
    <location>
        <begin position="1069"/>
        <end position="1088"/>
    </location>
</feature>
<protein>
    <submittedName>
        <fullName evidence="4">Pfs domain protein</fullName>
    </submittedName>
</protein>
<dbReference type="HOGENOM" id="CLU_284976_0_0_1"/>
<dbReference type="PROSITE" id="PS50157">
    <property type="entry name" value="ZINC_FINGER_C2H2_2"/>
    <property type="match status" value="1"/>
</dbReference>
<reference evidence="4 5" key="1">
    <citation type="journal article" date="2011" name="Genome Biol.">
        <title>Genome sequence of the insect pathogenic fungus Cordyceps militaris, a valued traditional Chinese medicine.</title>
        <authorList>
            <person name="Zheng P."/>
            <person name="Xia Y."/>
            <person name="Xiao G."/>
            <person name="Xiong C."/>
            <person name="Hu X."/>
            <person name="Zhang S."/>
            <person name="Zheng H."/>
            <person name="Huang Y."/>
            <person name="Zhou Y."/>
            <person name="Wang S."/>
            <person name="Zhao G.P."/>
            <person name="Liu X."/>
            <person name="St Leger R.J."/>
            <person name="Wang C."/>
        </authorList>
    </citation>
    <scope>NUCLEOTIDE SEQUENCE [LARGE SCALE GENOMIC DNA]</scope>
    <source>
        <strain evidence="4 5">CM01</strain>
    </source>
</reference>
<evidence type="ECO:0000256" key="1">
    <source>
        <dbReference type="PROSITE-ProRule" id="PRU00042"/>
    </source>
</evidence>
<feature type="compositionally biased region" description="Basic and acidic residues" evidence="2">
    <location>
        <begin position="39"/>
        <end position="51"/>
    </location>
</feature>
<keyword evidence="5" id="KW-1185">Reference proteome</keyword>
<dbReference type="Proteomes" id="UP000001610">
    <property type="component" value="Unassembled WGS sequence"/>
</dbReference>
<dbReference type="KEGG" id="cmt:CCM_03901"/>
<dbReference type="SUPFAM" id="SSF57667">
    <property type="entry name" value="beta-beta-alpha zinc fingers"/>
    <property type="match status" value="1"/>
</dbReference>